<dbReference type="PANTHER" id="PTHR42756:SF1">
    <property type="entry name" value="TRANSCRIPTIONAL REPRESSOR OF EMRAB OPERON"/>
    <property type="match status" value="1"/>
</dbReference>
<reference evidence="5" key="1">
    <citation type="submission" date="2018-12" db="EMBL/GenBank/DDBJ databases">
        <authorList>
            <person name="Will S."/>
            <person name="Neumann-Schaal M."/>
            <person name="Henke P."/>
        </authorList>
    </citation>
    <scope>NUCLEOTIDE SEQUENCE</scope>
    <source>
        <strain evidence="5">PCC 7102</strain>
    </source>
</reference>
<evidence type="ECO:0000313" key="5">
    <source>
        <dbReference type="EMBL" id="RUS92492.1"/>
    </source>
</evidence>
<dbReference type="Proteomes" id="UP000271624">
    <property type="component" value="Unassembled WGS sequence"/>
</dbReference>
<sequence>MKNEVEPIDEATLNRVGASCTCFSLRKAARVVTQLFDEQMAPSGLLVTQFSILGVIATMKESTMNQLAQYLVMDRTTLTRNLKPLEREGLIQINPGKDKRTRLISLTPQGVEALQKALPLWEQAQSSMISQMGKERWESLMSHLSDTTHLLSH</sequence>
<dbReference type="RefSeq" id="WP_127087780.1">
    <property type="nucleotide sequence ID" value="NZ_RSCL01000076.1"/>
</dbReference>
<dbReference type="Pfam" id="PF12802">
    <property type="entry name" value="MarR_2"/>
    <property type="match status" value="1"/>
</dbReference>
<dbReference type="GO" id="GO:0003677">
    <property type="term" value="F:DNA binding"/>
    <property type="evidence" value="ECO:0007669"/>
    <property type="project" value="UniProtKB-KW"/>
</dbReference>
<evidence type="ECO:0000259" key="4">
    <source>
        <dbReference type="PROSITE" id="PS50995"/>
    </source>
</evidence>
<dbReference type="InterPro" id="IPR000835">
    <property type="entry name" value="HTH_MarR-typ"/>
</dbReference>
<keyword evidence="2" id="KW-0238">DNA-binding</keyword>
<dbReference type="PROSITE" id="PS50995">
    <property type="entry name" value="HTH_MARR_2"/>
    <property type="match status" value="1"/>
</dbReference>
<evidence type="ECO:0000256" key="2">
    <source>
        <dbReference type="ARBA" id="ARBA00023125"/>
    </source>
</evidence>
<accession>A0A3S1BZ99</accession>
<evidence type="ECO:0000256" key="3">
    <source>
        <dbReference type="ARBA" id="ARBA00023163"/>
    </source>
</evidence>
<dbReference type="InterPro" id="IPR036388">
    <property type="entry name" value="WH-like_DNA-bd_sf"/>
</dbReference>
<dbReference type="SUPFAM" id="SSF46785">
    <property type="entry name" value="Winged helix' DNA-binding domain"/>
    <property type="match status" value="1"/>
</dbReference>
<gene>
    <name evidence="5" type="ORF">DSM106972_098960</name>
</gene>
<feature type="domain" description="HTH marR-type" evidence="4">
    <location>
        <begin position="18"/>
        <end position="149"/>
    </location>
</feature>
<dbReference type="InterPro" id="IPR036390">
    <property type="entry name" value="WH_DNA-bd_sf"/>
</dbReference>
<dbReference type="EMBL" id="RSCL01000076">
    <property type="protein sequence ID" value="RUS92492.1"/>
    <property type="molecule type" value="Genomic_DNA"/>
</dbReference>
<keyword evidence="1" id="KW-0805">Transcription regulation</keyword>
<dbReference type="SMART" id="SM00347">
    <property type="entry name" value="HTH_MARR"/>
    <property type="match status" value="1"/>
</dbReference>
<name>A0A3S1BZ99_9CYAN</name>
<dbReference type="OrthoDB" id="165131at2"/>
<dbReference type="Gene3D" id="1.10.10.10">
    <property type="entry name" value="Winged helix-like DNA-binding domain superfamily/Winged helix DNA-binding domain"/>
    <property type="match status" value="1"/>
</dbReference>
<keyword evidence="3" id="KW-0804">Transcription</keyword>
<dbReference type="PANTHER" id="PTHR42756">
    <property type="entry name" value="TRANSCRIPTIONAL REGULATOR, MARR"/>
    <property type="match status" value="1"/>
</dbReference>
<evidence type="ECO:0000256" key="1">
    <source>
        <dbReference type="ARBA" id="ARBA00023015"/>
    </source>
</evidence>
<comment type="caution">
    <text evidence="5">The sequence shown here is derived from an EMBL/GenBank/DDBJ whole genome shotgun (WGS) entry which is preliminary data.</text>
</comment>
<protein>
    <recommendedName>
        <fullName evidence="4">HTH marR-type domain-containing protein</fullName>
    </recommendedName>
</protein>
<keyword evidence="6" id="KW-1185">Reference proteome</keyword>
<dbReference type="AlphaFoldDB" id="A0A3S1BZ99"/>
<dbReference type="GO" id="GO:0003700">
    <property type="term" value="F:DNA-binding transcription factor activity"/>
    <property type="evidence" value="ECO:0007669"/>
    <property type="project" value="InterPro"/>
</dbReference>
<proteinExistence type="predicted"/>
<organism evidence="5 6">
    <name type="scientific">Dulcicalothrix desertica PCC 7102</name>
    <dbReference type="NCBI Taxonomy" id="232991"/>
    <lineage>
        <taxon>Bacteria</taxon>
        <taxon>Bacillati</taxon>
        <taxon>Cyanobacteriota</taxon>
        <taxon>Cyanophyceae</taxon>
        <taxon>Nostocales</taxon>
        <taxon>Calotrichaceae</taxon>
        <taxon>Dulcicalothrix</taxon>
    </lineage>
</organism>
<evidence type="ECO:0000313" key="6">
    <source>
        <dbReference type="Proteomes" id="UP000271624"/>
    </source>
</evidence>
<reference evidence="5" key="2">
    <citation type="journal article" date="2019" name="Genome Biol. Evol.">
        <title>Day and night: Metabolic profiles and evolutionary relationships of six axenic non-marine cyanobacteria.</title>
        <authorList>
            <person name="Will S.E."/>
            <person name="Henke P."/>
            <person name="Boedeker C."/>
            <person name="Huang S."/>
            <person name="Brinkmann H."/>
            <person name="Rohde M."/>
            <person name="Jarek M."/>
            <person name="Friedl T."/>
            <person name="Seufert S."/>
            <person name="Schumacher M."/>
            <person name="Overmann J."/>
            <person name="Neumann-Schaal M."/>
            <person name="Petersen J."/>
        </authorList>
    </citation>
    <scope>NUCLEOTIDE SEQUENCE [LARGE SCALE GENOMIC DNA]</scope>
    <source>
        <strain evidence="5">PCC 7102</strain>
    </source>
</reference>